<gene>
    <name evidence="2" type="ORF">CAEBREN_07700</name>
</gene>
<organism evidence="3">
    <name type="scientific">Caenorhabditis brenneri</name>
    <name type="common">Nematode worm</name>
    <dbReference type="NCBI Taxonomy" id="135651"/>
    <lineage>
        <taxon>Eukaryota</taxon>
        <taxon>Metazoa</taxon>
        <taxon>Ecdysozoa</taxon>
        <taxon>Nematoda</taxon>
        <taxon>Chromadorea</taxon>
        <taxon>Rhabditida</taxon>
        <taxon>Rhabditina</taxon>
        <taxon>Rhabditomorpha</taxon>
        <taxon>Rhabditoidea</taxon>
        <taxon>Rhabditidae</taxon>
        <taxon>Peloderinae</taxon>
        <taxon>Caenorhabditis</taxon>
    </lineage>
</organism>
<reference evidence="3" key="1">
    <citation type="submission" date="2011-07" db="EMBL/GenBank/DDBJ databases">
        <authorList>
            <consortium name="Caenorhabditis brenneri Sequencing and Analysis Consortium"/>
            <person name="Wilson R.K."/>
        </authorList>
    </citation>
    <scope>NUCLEOTIDE SEQUENCE [LARGE SCALE GENOMIC DNA]</scope>
    <source>
        <strain evidence="3">PB2801</strain>
    </source>
</reference>
<evidence type="ECO:0000313" key="3">
    <source>
        <dbReference type="Proteomes" id="UP000008068"/>
    </source>
</evidence>
<keyword evidence="3" id="KW-1185">Reference proteome</keyword>
<proteinExistence type="predicted"/>
<sequence length="165" mass="19359">MILRNFLPIEKLTIIAENFRNSKILPSILMQNHATLKIWDNDLSPIITLNDLLLNNSKAITVENFHQPQKQLNKFIKLWQRGSNPYLEYLRIDYLNGEEHDKEIVMKGIKHETNLRTRVRHFKPAGSNSWIPVCGGMDVYRMDGVKATIQFFNGEVVEMFIWFDN</sequence>
<dbReference type="PANTHER" id="PTHR22899:SF0">
    <property type="entry name" value="F-BOX ASSOCIATED DOMAIN-CONTAINING PROTEIN-RELATED"/>
    <property type="match status" value="1"/>
</dbReference>
<dbReference type="EMBL" id="GL379824">
    <property type="protein sequence ID" value="EGT48874.1"/>
    <property type="molecule type" value="Genomic_DNA"/>
</dbReference>
<dbReference type="InParanoid" id="G0N0D3"/>
<evidence type="ECO:0000313" key="2">
    <source>
        <dbReference type="EMBL" id="EGT48874.1"/>
    </source>
</evidence>
<dbReference type="Pfam" id="PF07735">
    <property type="entry name" value="FBA_2"/>
    <property type="match status" value="1"/>
</dbReference>
<dbReference type="InterPro" id="IPR053222">
    <property type="entry name" value="Zygotic_Embryogenesis-Asso"/>
</dbReference>
<protein>
    <recommendedName>
        <fullName evidence="1">Sdz-33 F-box domain-containing protein</fullName>
    </recommendedName>
</protein>
<dbReference type="HOGENOM" id="CLU_028840_1_2_1"/>
<accession>G0N0D3</accession>
<dbReference type="AlphaFoldDB" id="G0N0D3"/>
<evidence type="ECO:0000259" key="1">
    <source>
        <dbReference type="Pfam" id="PF07735"/>
    </source>
</evidence>
<dbReference type="FunCoup" id="G0N0D3">
    <property type="interactions" value="1044"/>
</dbReference>
<feature type="domain" description="Sdz-33 F-box" evidence="1">
    <location>
        <begin position="25"/>
        <end position="92"/>
    </location>
</feature>
<dbReference type="InterPro" id="IPR012885">
    <property type="entry name" value="F-box_Sdz-33"/>
</dbReference>
<dbReference type="PANTHER" id="PTHR22899">
    <property type="entry name" value="CYCLIN-RELATED F-BOX FAMILY"/>
    <property type="match status" value="1"/>
</dbReference>
<name>G0N0D3_CAEBE</name>
<dbReference type="Proteomes" id="UP000008068">
    <property type="component" value="Unassembled WGS sequence"/>
</dbReference>
<dbReference type="OrthoDB" id="5898066at2759"/>